<dbReference type="GO" id="GO:0007154">
    <property type="term" value="P:cell communication"/>
    <property type="evidence" value="ECO:0007669"/>
    <property type="project" value="InterPro"/>
</dbReference>
<organism evidence="7 8">
    <name type="scientific">Marivirga sericea</name>
    <dbReference type="NCBI Taxonomy" id="1028"/>
    <lineage>
        <taxon>Bacteria</taxon>
        <taxon>Pseudomonadati</taxon>
        <taxon>Bacteroidota</taxon>
        <taxon>Cytophagia</taxon>
        <taxon>Cytophagales</taxon>
        <taxon>Marivirgaceae</taxon>
        <taxon>Marivirga</taxon>
    </lineage>
</organism>
<dbReference type="NCBIfam" id="TIGR04183">
    <property type="entry name" value="Por_Secre_tail"/>
    <property type="match status" value="1"/>
</dbReference>
<feature type="chain" id="PRO_5012236946" evidence="4">
    <location>
        <begin position="24"/>
        <end position="550"/>
    </location>
</feature>
<evidence type="ECO:0000313" key="7">
    <source>
        <dbReference type="EMBL" id="SMG48446.1"/>
    </source>
</evidence>
<evidence type="ECO:0000256" key="1">
    <source>
        <dbReference type="ARBA" id="ARBA00022729"/>
    </source>
</evidence>
<accession>A0A1X7L3L1</accession>
<evidence type="ECO:0000256" key="3">
    <source>
        <dbReference type="ARBA" id="ARBA00022837"/>
    </source>
</evidence>
<dbReference type="Pfam" id="PF03160">
    <property type="entry name" value="Calx-beta"/>
    <property type="match status" value="2"/>
</dbReference>
<name>A0A1X7L3L1_9BACT</name>
<proteinExistence type="predicted"/>
<dbReference type="SUPFAM" id="SSF141072">
    <property type="entry name" value="CalX-like"/>
    <property type="match status" value="2"/>
</dbReference>
<dbReference type="EMBL" id="FXAW01000008">
    <property type="protein sequence ID" value="SMG48446.1"/>
    <property type="molecule type" value="Genomic_DNA"/>
</dbReference>
<evidence type="ECO:0000256" key="4">
    <source>
        <dbReference type="SAM" id="SignalP"/>
    </source>
</evidence>
<feature type="signal peptide" evidence="4">
    <location>
        <begin position="1"/>
        <end position="23"/>
    </location>
</feature>
<gene>
    <name evidence="7" type="ORF">SAMN05661096_03467</name>
</gene>
<dbReference type="InterPro" id="IPR003644">
    <property type="entry name" value="Calx_beta"/>
</dbReference>
<dbReference type="InterPro" id="IPR026444">
    <property type="entry name" value="Secre_tail"/>
</dbReference>
<evidence type="ECO:0000313" key="8">
    <source>
        <dbReference type="Proteomes" id="UP000193804"/>
    </source>
</evidence>
<dbReference type="Pfam" id="PF20009">
    <property type="entry name" value="GEVED"/>
    <property type="match status" value="1"/>
</dbReference>
<dbReference type="GO" id="GO:0016020">
    <property type="term" value="C:membrane"/>
    <property type="evidence" value="ECO:0007669"/>
    <property type="project" value="InterPro"/>
</dbReference>
<dbReference type="AlphaFoldDB" id="A0A1X7L3L1"/>
<feature type="domain" description="GEVED" evidence="6">
    <location>
        <begin position="371"/>
        <end position="446"/>
    </location>
</feature>
<feature type="domain" description="Calx-beta" evidence="5">
    <location>
        <begin position="179"/>
        <end position="268"/>
    </location>
</feature>
<keyword evidence="2" id="KW-0677">Repeat</keyword>
<evidence type="ECO:0000259" key="6">
    <source>
        <dbReference type="Pfam" id="PF20009"/>
    </source>
</evidence>
<dbReference type="InterPro" id="IPR045474">
    <property type="entry name" value="GEVED"/>
</dbReference>
<protein>
    <submittedName>
        <fullName evidence="7">Por secretion system C-terminal sorting domain-containing protein</fullName>
    </submittedName>
</protein>
<reference evidence="8" key="1">
    <citation type="submission" date="2017-04" db="EMBL/GenBank/DDBJ databases">
        <authorList>
            <person name="Varghese N."/>
            <person name="Submissions S."/>
        </authorList>
    </citation>
    <scope>NUCLEOTIDE SEQUENCE [LARGE SCALE GENOMIC DNA]</scope>
    <source>
        <strain evidence="8">DSM 4125</strain>
    </source>
</reference>
<keyword evidence="3" id="KW-0106">Calcium</keyword>
<dbReference type="Gene3D" id="2.60.40.2030">
    <property type="match status" value="2"/>
</dbReference>
<evidence type="ECO:0000256" key="2">
    <source>
        <dbReference type="ARBA" id="ARBA00022737"/>
    </source>
</evidence>
<keyword evidence="8" id="KW-1185">Reference proteome</keyword>
<dbReference type="InterPro" id="IPR038081">
    <property type="entry name" value="CalX-like_sf"/>
</dbReference>
<dbReference type="Proteomes" id="UP000193804">
    <property type="component" value="Unassembled WGS sequence"/>
</dbReference>
<evidence type="ECO:0000259" key="5">
    <source>
        <dbReference type="Pfam" id="PF03160"/>
    </source>
</evidence>
<feature type="domain" description="Calx-beta" evidence="5">
    <location>
        <begin position="127"/>
        <end position="157"/>
    </location>
</feature>
<keyword evidence="1 4" id="KW-0732">Signal</keyword>
<dbReference type="STRING" id="1028.SAMN05661096_03467"/>
<dbReference type="RefSeq" id="WP_085518601.1">
    <property type="nucleotide sequence ID" value="NZ_FXAW01000008.1"/>
</dbReference>
<dbReference type="PROSITE" id="PS51257">
    <property type="entry name" value="PROKAR_LIPOPROTEIN"/>
    <property type="match status" value="1"/>
</dbReference>
<dbReference type="OrthoDB" id="954626at2"/>
<sequence length="550" mass="59278">MKRHYRIEYLLALLISSFFVVVSCDNQDPGPTPDMVRQQNDLLEGTDELPDFYVELSSASPGSATVQEGESFALQVLNPSEVDQDIDVNLSFSGAGEYGEDFTILGADLKSVDADGAIITISKSLKIAEFTVAVLRDGVTEGDESVTVSLESATAADGTEFTVDEGERERFSATITIENNPTIATIAESEFEVTVSKNRTVIIPVVLDMPAITETTLTYDLTNESGQVGDLYSDLTGGSITFEEGETEKNIRVFIEDAAFDACNDLILKVSIAGSVITGDDNDVEISTSDNESIITIPLEACPNLTYCDSKADTQADEWIQRFVLGSIDNNSGVSGDYADFTNLSTALQRGSTENVFFQAGYSSILWSEAWNLWIDLNQDGDFDDAGEKLLNICCTADPSLLATTITIPASASLGATRLRFTMSYNGTVGPCDDFTFGEVEDYTVIITDSPTDANETPINGSEVIDLGSEDDILFLKTDGVSNSDKFDVLINNIDTSEPIQIYNTANDLVKSVDAEGERTTINTSDLPKGNYTIQAQAGGKTVSAEFVVK</sequence>